<evidence type="ECO:0000256" key="7">
    <source>
        <dbReference type="SAM" id="Phobius"/>
    </source>
</evidence>
<keyword evidence="6" id="KW-0813">Transport</keyword>
<evidence type="ECO:0000313" key="9">
    <source>
        <dbReference type="Proteomes" id="UP000736856"/>
    </source>
</evidence>
<evidence type="ECO:0000256" key="4">
    <source>
        <dbReference type="ARBA" id="ARBA00022989"/>
    </source>
</evidence>
<evidence type="ECO:0000256" key="6">
    <source>
        <dbReference type="RuleBase" id="RU003943"/>
    </source>
</evidence>
<reference evidence="8" key="1">
    <citation type="submission" date="2019-02" db="EMBL/GenBank/DDBJ databases">
        <title>A novel Candidatus Liberibacter species associated with the New Zealand native fuchsia psyllid, Ctenarytaina fuchsiae.</title>
        <authorList>
            <person name="Thompson S.M."/>
            <person name="Jorgensen N."/>
            <person name="David C."/>
            <person name="Bulman S.R."/>
            <person name="Smith G.R."/>
        </authorList>
    </citation>
    <scope>NUCLEOTIDE SEQUENCE</scope>
    <source>
        <strain evidence="8">Oxford</strain>
    </source>
</reference>
<keyword evidence="4 7" id="KW-1133">Transmembrane helix</keyword>
<dbReference type="AlphaFoldDB" id="A0A937AJH6"/>
<dbReference type="Proteomes" id="UP000736856">
    <property type="component" value="Unassembled WGS sequence"/>
</dbReference>
<evidence type="ECO:0000256" key="5">
    <source>
        <dbReference type="ARBA" id="ARBA00023136"/>
    </source>
</evidence>
<feature type="transmembrane region" description="Helical" evidence="7">
    <location>
        <begin position="250"/>
        <end position="269"/>
    </location>
</feature>
<dbReference type="GO" id="GO:0043190">
    <property type="term" value="C:ATP-binding cassette (ABC) transporter complex"/>
    <property type="evidence" value="ECO:0007669"/>
    <property type="project" value="InterPro"/>
</dbReference>
<protein>
    <submittedName>
        <fullName evidence="8">Metal ABC transporter permease</fullName>
    </submittedName>
</protein>
<accession>A0A937AJH6</accession>
<dbReference type="InterPro" id="IPR001626">
    <property type="entry name" value="ABC_TroCD"/>
</dbReference>
<dbReference type="PANTHER" id="PTHR30477">
    <property type="entry name" value="ABC-TRANSPORTER METAL-BINDING PROTEIN"/>
    <property type="match status" value="1"/>
</dbReference>
<gene>
    <name evidence="8" type="ORF">EU981_03995</name>
</gene>
<dbReference type="GO" id="GO:0055085">
    <property type="term" value="P:transmembrane transport"/>
    <property type="evidence" value="ECO:0007669"/>
    <property type="project" value="InterPro"/>
</dbReference>
<dbReference type="EMBL" id="SEOL01000007">
    <property type="protein sequence ID" value="MBL0849219.1"/>
    <property type="molecule type" value="Genomic_DNA"/>
</dbReference>
<feature type="transmembrane region" description="Helical" evidence="7">
    <location>
        <begin position="21"/>
        <end position="40"/>
    </location>
</feature>
<keyword evidence="3 6" id="KW-0812">Transmembrane</keyword>
<feature type="transmembrane region" description="Helical" evidence="7">
    <location>
        <begin position="200"/>
        <end position="217"/>
    </location>
</feature>
<comment type="caution">
    <text evidence="8">The sequence shown here is derived from an EMBL/GenBank/DDBJ whole genome shotgun (WGS) entry which is preliminary data.</text>
</comment>
<dbReference type="InterPro" id="IPR037294">
    <property type="entry name" value="ABC_BtuC-like"/>
</dbReference>
<evidence type="ECO:0000256" key="3">
    <source>
        <dbReference type="ARBA" id="ARBA00022692"/>
    </source>
</evidence>
<feature type="transmembrane region" description="Helical" evidence="7">
    <location>
        <begin position="224"/>
        <end position="244"/>
    </location>
</feature>
<comment type="subcellular location">
    <subcellularLocation>
        <location evidence="6">Cell membrane</location>
        <topology evidence="6">Multi-pass membrane protein</topology>
    </subcellularLocation>
    <subcellularLocation>
        <location evidence="1">Membrane</location>
        <topology evidence="1">Multi-pass membrane protein</topology>
    </subcellularLocation>
</comment>
<sequence>MSNLMHYVLYPLQFPAILNSLLIATIVVVPMAILSCFVILKNQSFLGEVISHSSLPGIVLAYMVGIPLEIGAFFAAMVCTLSSGYLKEKSNFSEDILLNIVFSSMFALGIIMMLKFPSNIHFNHILLGDMLGIDESSIVITGLVSLMVISFLILKKKDLLLLIFDPMHARSVQIPTRLLHYSFLIIIAVIIVLSLKSTGIILPPAALVFPGSTAFLLSRHHTTMILISVIISIICTILGVYISFFINSSASPTIVMLMSFSFLITYLYSGRTQKS</sequence>
<dbReference type="GO" id="GO:0010043">
    <property type="term" value="P:response to zinc ion"/>
    <property type="evidence" value="ECO:0007669"/>
    <property type="project" value="TreeGrafter"/>
</dbReference>
<proteinExistence type="inferred from homology"/>
<dbReference type="SUPFAM" id="SSF81345">
    <property type="entry name" value="ABC transporter involved in vitamin B12 uptake, BtuC"/>
    <property type="match status" value="1"/>
</dbReference>
<dbReference type="Pfam" id="PF00950">
    <property type="entry name" value="ABC-3"/>
    <property type="match status" value="1"/>
</dbReference>
<evidence type="ECO:0000256" key="1">
    <source>
        <dbReference type="ARBA" id="ARBA00004141"/>
    </source>
</evidence>
<evidence type="ECO:0000256" key="2">
    <source>
        <dbReference type="ARBA" id="ARBA00008034"/>
    </source>
</evidence>
<keyword evidence="5 7" id="KW-0472">Membrane</keyword>
<feature type="transmembrane region" description="Helical" evidence="7">
    <location>
        <begin position="174"/>
        <end position="194"/>
    </location>
</feature>
<organism evidence="8 9">
    <name type="scientific">Candidatus Liberibacter ctenarytainae</name>
    <dbReference type="NCBI Taxonomy" id="2020335"/>
    <lineage>
        <taxon>Bacteria</taxon>
        <taxon>Pseudomonadati</taxon>
        <taxon>Pseudomonadota</taxon>
        <taxon>Alphaproteobacteria</taxon>
        <taxon>Hyphomicrobiales</taxon>
        <taxon>Rhizobiaceae</taxon>
        <taxon>Liberibacter</taxon>
    </lineage>
</organism>
<dbReference type="PANTHER" id="PTHR30477:SF24">
    <property type="entry name" value="IRON TRANSPORT SYSTEM MEMBRANE PROTEIN HI_0359-RELATED"/>
    <property type="match status" value="1"/>
</dbReference>
<feature type="transmembrane region" description="Helical" evidence="7">
    <location>
        <begin position="60"/>
        <end position="84"/>
    </location>
</feature>
<comment type="similarity">
    <text evidence="2 6">Belongs to the ABC-3 integral membrane protein family.</text>
</comment>
<evidence type="ECO:0000313" key="8">
    <source>
        <dbReference type="EMBL" id="MBL0849219.1"/>
    </source>
</evidence>
<feature type="transmembrane region" description="Helical" evidence="7">
    <location>
        <begin position="136"/>
        <end position="154"/>
    </location>
</feature>
<dbReference type="Gene3D" id="1.10.3470.10">
    <property type="entry name" value="ABC transporter involved in vitamin B12 uptake, BtuC"/>
    <property type="match status" value="1"/>
</dbReference>
<name>A0A937AJH6_9HYPH</name>
<feature type="transmembrane region" description="Helical" evidence="7">
    <location>
        <begin position="96"/>
        <end position="116"/>
    </location>
</feature>